<dbReference type="PATRIC" id="fig|66969.6.peg.257"/>
<evidence type="ECO:0000313" key="2">
    <source>
        <dbReference type="EMBL" id="KTD82755.1"/>
    </source>
</evidence>
<accession>A0A0W1ANG0</accession>
<organism evidence="2 3">
    <name type="scientific">Legionella waltersii</name>
    <dbReference type="NCBI Taxonomy" id="66969"/>
    <lineage>
        <taxon>Bacteria</taxon>
        <taxon>Pseudomonadati</taxon>
        <taxon>Pseudomonadota</taxon>
        <taxon>Gammaproteobacteria</taxon>
        <taxon>Legionellales</taxon>
        <taxon>Legionellaceae</taxon>
        <taxon>Legionella</taxon>
    </lineage>
</organism>
<protein>
    <submittedName>
        <fullName evidence="2">Uncharacterized protein</fullName>
    </submittedName>
</protein>
<name>A0A0W1ANG0_9GAMM</name>
<evidence type="ECO:0000313" key="3">
    <source>
        <dbReference type="Proteomes" id="UP000054729"/>
    </source>
</evidence>
<reference evidence="2 3" key="1">
    <citation type="submission" date="2015-11" db="EMBL/GenBank/DDBJ databases">
        <title>Genomic analysis of 38 Legionella species identifies large and diverse effector repertoires.</title>
        <authorList>
            <person name="Burstein D."/>
            <person name="Amaro F."/>
            <person name="Zusman T."/>
            <person name="Lifshitz Z."/>
            <person name="Cohen O."/>
            <person name="Gilbert J.A."/>
            <person name="Pupko T."/>
            <person name="Shuman H.A."/>
            <person name="Segal G."/>
        </authorList>
    </citation>
    <scope>NUCLEOTIDE SEQUENCE [LARGE SCALE GENOMIC DNA]</scope>
    <source>
        <strain evidence="2 3">ATCC 51914</strain>
    </source>
</reference>
<gene>
    <name evidence="2" type="ORF">Lwal_0233</name>
</gene>
<keyword evidence="3" id="KW-1185">Reference proteome</keyword>
<keyword evidence="1" id="KW-0812">Transmembrane</keyword>
<dbReference type="AlphaFoldDB" id="A0A0W1ANG0"/>
<feature type="transmembrane region" description="Helical" evidence="1">
    <location>
        <begin position="7"/>
        <end position="29"/>
    </location>
</feature>
<sequence length="414" mass="48395">MKQFKKFTLSYLFFITVFAICIIAVNWLVNPYDIYNPPHFKYFEKKPLVSTHLRLVKAMAIQLKKPEYIILGSSTAETGFDPDKLSADKNNSYNLGLPGANIYEVLRYLQHAQSIKPLKKVILVVNFFMFNAYLDNKVDFDETILNVDKNETKSQRSLNTLSSTLISFDALKASIETIKGQNADNVYQNNGQLMINFREKQISKLKGYKKNFELVESYNKETFFPPPQKEYSFKNPQSNVNTFNYLSKIIDICEKNNTELVIVIAPEHVRLLETYKLLNLWDKYEEWQVRIGKLIDQHNKKYPEHPFKIWAFNKINYISSERLPDSSESIRSMKWFWDPFHFKNALGNLILDYISDEKNLNNISNIASSLTESTLNKTLKANRRMLSRWESLNTKLVEELKINLNKSKNQNANL</sequence>
<dbReference type="EMBL" id="LNZB01000006">
    <property type="protein sequence ID" value="KTD82755.1"/>
    <property type="molecule type" value="Genomic_DNA"/>
</dbReference>
<keyword evidence="1" id="KW-0472">Membrane</keyword>
<dbReference type="RefSeq" id="WP_058479103.1">
    <property type="nucleotide sequence ID" value="NZ_CAAAIQ010000003.1"/>
</dbReference>
<dbReference type="STRING" id="66969.Lwal_0233"/>
<dbReference type="Proteomes" id="UP000054729">
    <property type="component" value="Unassembled WGS sequence"/>
</dbReference>
<proteinExistence type="predicted"/>
<dbReference type="OrthoDB" id="7324894at2"/>
<evidence type="ECO:0000256" key="1">
    <source>
        <dbReference type="SAM" id="Phobius"/>
    </source>
</evidence>
<comment type="caution">
    <text evidence="2">The sequence shown here is derived from an EMBL/GenBank/DDBJ whole genome shotgun (WGS) entry which is preliminary data.</text>
</comment>
<keyword evidence="1" id="KW-1133">Transmembrane helix</keyword>